<keyword evidence="2" id="KW-1185">Reference proteome</keyword>
<dbReference type="Proteomes" id="UP000005753">
    <property type="component" value="Chromosome"/>
</dbReference>
<dbReference type="AlphaFoldDB" id="I5AV06"/>
<dbReference type="OrthoDB" id="3196781at2"/>
<dbReference type="EMBL" id="CM001487">
    <property type="protein sequence ID" value="EIM57629.1"/>
    <property type="molecule type" value="Genomic_DNA"/>
</dbReference>
<name>I5AV06_EUBC6</name>
<proteinExistence type="predicted"/>
<gene>
    <name evidence="1" type="ORF">EubceDRAFT1_1854</name>
</gene>
<dbReference type="eggNOG" id="ENOG5030KXI">
    <property type="taxonomic scope" value="Bacteria"/>
</dbReference>
<evidence type="ECO:0008006" key="3">
    <source>
        <dbReference type="Google" id="ProtNLM"/>
    </source>
</evidence>
<reference evidence="1 2" key="1">
    <citation type="submission" date="2010-08" db="EMBL/GenBank/DDBJ databases">
        <authorList>
            <consortium name="US DOE Joint Genome Institute (JGI-PGF)"/>
            <person name="Lucas S."/>
            <person name="Copeland A."/>
            <person name="Lapidus A."/>
            <person name="Cheng J.-F."/>
            <person name="Bruce D."/>
            <person name="Goodwin L."/>
            <person name="Pitluck S."/>
            <person name="Land M.L."/>
            <person name="Hauser L."/>
            <person name="Chang Y.-J."/>
            <person name="Anderson I.J."/>
            <person name="Johnson E."/>
            <person name="Mulhopadhyay B."/>
            <person name="Kyrpides N."/>
            <person name="Woyke T.J."/>
        </authorList>
    </citation>
    <scope>NUCLEOTIDE SEQUENCE [LARGE SCALE GENOMIC DNA]</scope>
    <source>
        <strain evidence="1 2">6</strain>
    </source>
</reference>
<dbReference type="STRING" id="633697.EubceDRAFT1_1854"/>
<evidence type="ECO:0000313" key="2">
    <source>
        <dbReference type="Proteomes" id="UP000005753"/>
    </source>
</evidence>
<dbReference type="Gene3D" id="3.40.50.300">
    <property type="entry name" value="P-loop containing nucleotide triphosphate hydrolases"/>
    <property type="match status" value="1"/>
</dbReference>
<accession>I5AV06</accession>
<protein>
    <recommendedName>
        <fullName evidence="3">Sulfotransferase family protein</fullName>
    </recommendedName>
</protein>
<dbReference type="InterPro" id="IPR027417">
    <property type="entry name" value="P-loop_NTPase"/>
</dbReference>
<sequence length="345" mass="40858">MKKISCVGFHATGAGVIDDLLREFDNVSQGAYEVEARMLQDPDGVSDLEYNLLENPHRLNSGYAVKRFLKYVRMTSRTYHKVFGKKWEEISREYAERLTKITYPGYWHGDLWLLSPVWRGYFLYRRALAKVSPKPIRKPPYCNYFPWLKTRHVCISEEEFLEATRDYVDALCETMNRDHREYVLLDQVLSPSNPARYFRYVRDLKVVIVNRDPRDVYIYLKHVKDHVLPKTPEEFCVVFRDTHKIQSEVSPDLCMKVQFEDMIYKYDEYVPKVMEFIGVTEEHHTRKKTRFDPAVSIKNTRLWEKYPQYAKEAEIIAKLLPEYLYPYEDMDVANGAAGEVDRSAL</sequence>
<evidence type="ECO:0000313" key="1">
    <source>
        <dbReference type="EMBL" id="EIM57629.1"/>
    </source>
</evidence>
<reference evidence="1 2" key="2">
    <citation type="submission" date="2012-02" db="EMBL/GenBank/DDBJ databases">
        <title>Improved High-Quality Draft sequence of Eubacterium cellulosolvens 6.</title>
        <authorList>
            <consortium name="US DOE Joint Genome Institute"/>
            <person name="Lucas S."/>
            <person name="Han J."/>
            <person name="Lapidus A."/>
            <person name="Cheng J.-F."/>
            <person name="Goodwin L."/>
            <person name="Pitluck S."/>
            <person name="Peters L."/>
            <person name="Mikhailova N."/>
            <person name="Gu W."/>
            <person name="Detter J.C."/>
            <person name="Han C."/>
            <person name="Tapia R."/>
            <person name="Land M."/>
            <person name="Hauser L."/>
            <person name="Kyrpides N."/>
            <person name="Ivanova N."/>
            <person name="Pagani I."/>
            <person name="Johnson E."/>
            <person name="Mukhopadhyay B."/>
            <person name="Anderson I."/>
            <person name="Woyke T."/>
        </authorList>
    </citation>
    <scope>NUCLEOTIDE SEQUENCE [LARGE SCALE GENOMIC DNA]</scope>
    <source>
        <strain evidence="1 2">6</strain>
    </source>
</reference>
<dbReference type="HOGENOM" id="CLU_047564_0_0_9"/>
<organism evidence="1 2">
    <name type="scientific">Eubacterium cellulosolvens (strain ATCC 43171 / JCM 9499 / 6)</name>
    <name type="common">Cillobacterium cellulosolvens</name>
    <dbReference type="NCBI Taxonomy" id="633697"/>
    <lineage>
        <taxon>Bacteria</taxon>
        <taxon>Bacillati</taxon>
        <taxon>Bacillota</taxon>
        <taxon>Clostridia</taxon>
        <taxon>Eubacteriales</taxon>
        <taxon>Eubacteriaceae</taxon>
        <taxon>Eubacterium</taxon>
    </lineage>
</organism>
<dbReference type="SUPFAM" id="SSF52540">
    <property type="entry name" value="P-loop containing nucleoside triphosphate hydrolases"/>
    <property type="match status" value="1"/>
</dbReference>